<evidence type="ECO:0000256" key="1">
    <source>
        <dbReference type="ARBA" id="ARBA00007359"/>
    </source>
</evidence>
<feature type="domain" description="Endonuclease/exonuclease/phosphatase" evidence="6">
    <location>
        <begin position="6"/>
        <end position="215"/>
    </location>
</feature>
<evidence type="ECO:0000256" key="3">
    <source>
        <dbReference type="ARBA" id="ARBA00022759"/>
    </source>
</evidence>
<evidence type="ECO:0000256" key="4">
    <source>
        <dbReference type="ARBA" id="ARBA00022801"/>
    </source>
</evidence>
<protein>
    <submittedName>
        <fullName evidence="7">Deoxyribonuclease-1-like 1</fullName>
    </submittedName>
</protein>
<name>A0AAD9FCG1_DISEL</name>
<dbReference type="Gene3D" id="3.60.10.10">
    <property type="entry name" value="Endonuclease/exonuclease/phosphatase"/>
    <property type="match status" value="1"/>
</dbReference>
<dbReference type="PRINTS" id="PR00130">
    <property type="entry name" value="DNASEI"/>
</dbReference>
<dbReference type="Pfam" id="PF03372">
    <property type="entry name" value="Exo_endo_phos"/>
    <property type="match status" value="1"/>
</dbReference>
<comment type="similarity">
    <text evidence="1">Belongs to the DNase I family.</text>
</comment>
<evidence type="ECO:0000256" key="2">
    <source>
        <dbReference type="ARBA" id="ARBA00022722"/>
    </source>
</evidence>
<dbReference type="InterPro" id="IPR036691">
    <property type="entry name" value="Endo/exonu/phosph_ase_sf"/>
</dbReference>
<evidence type="ECO:0000256" key="5">
    <source>
        <dbReference type="SAM" id="Phobius"/>
    </source>
</evidence>
<accession>A0AAD9FCG1</accession>
<sequence>MKIAAFNVLRLGWNKVNKKDVRDIIIEIMSEYSVVLLLEVTDKTGGDAMELLLEHLNDYGDNRRNPYGMLCSEPLGPKGRQEKFVYFYRKKEVEIKDSFQYGGNAEDVITRQPFVVLLKCPNTGAGFDPGPHQPKDAEAELNALHDVVEDVREKWQNDNIMILGDFNADRPHLSNEQKETLRISSAPYHWLIDDDVNTMTRNNNKHTSDRIVVYGERMRKAIVPDSAIAYNFKEELNLTQEQDGRVFIWTCDDPAGNTWTAKLLHKFNDVVWHVSWSITGNILAVSGGDNKNLSHHSCPLTQNKLCCWCLSAGVAQRIDDVISLCCELSAHDRIKLGVKTSLDGGLMLAGMGVVGGLLFGPIGLLVGGTAGGLLGYLQTKDQFQPLPQILMELTPAQKMGLYSDIKLALGSISWMDAAELISLVMNNYPLKQKIIEVLQNVTKELRLKV</sequence>
<dbReference type="SUPFAM" id="SSF56219">
    <property type="entry name" value="DNase I-like"/>
    <property type="match status" value="1"/>
</dbReference>
<keyword evidence="8" id="KW-1185">Reference proteome</keyword>
<keyword evidence="3" id="KW-0255">Endonuclease</keyword>
<dbReference type="InterPro" id="IPR016202">
    <property type="entry name" value="DNase_I"/>
</dbReference>
<dbReference type="Proteomes" id="UP001228049">
    <property type="component" value="Unassembled WGS sequence"/>
</dbReference>
<proteinExistence type="inferred from homology"/>
<evidence type="ECO:0000259" key="6">
    <source>
        <dbReference type="Pfam" id="PF03372"/>
    </source>
</evidence>
<feature type="transmembrane region" description="Helical" evidence="5">
    <location>
        <begin position="346"/>
        <end position="377"/>
    </location>
</feature>
<dbReference type="GO" id="GO:0004530">
    <property type="term" value="F:deoxyribonuclease I activity"/>
    <property type="evidence" value="ECO:0007669"/>
    <property type="project" value="TreeGrafter"/>
</dbReference>
<keyword evidence="5" id="KW-1133">Transmembrane helix</keyword>
<dbReference type="InterPro" id="IPR005135">
    <property type="entry name" value="Endo/exonuclease/phosphatase"/>
</dbReference>
<reference evidence="7" key="1">
    <citation type="submission" date="2023-04" db="EMBL/GenBank/DDBJ databases">
        <title>Chromosome-level genome of Chaenocephalus aceratus.</title>
        <authorList>
            <person name="Park H."/>
        </authorList>
    </citation>
    <scope>NUCLEOTIDE SEQUENCE</scope>
    <source>
        <strain evidence="7">DE</strain>
        <tissue evidence="7">Muscle</tissue>
    </source>
</reference>
<dbReference type="AlphaFoldDB" id="A0AAD9FCG1"/>
<organism evidence="7 8">
    <name type="scientific">Dissostichus eleginoides</name>
    <name type="common">Patagonian toothfish</name>
    <name type="synonym">Dissostichus amissus</name>
    <dbReference type="NCBI Taxonomy" id="100907"/>
    <lineage>
        <taxon>Eukaryota</taxon>
        <taxon>Metazoa</taxon>
        <taxon>Chordata</taxon>
        <taxon>Craniata</taxon>
        <taxon>Vertebrata</taxon>
        <taxon>Euteleostomi</taxon>
        <taxon>Actinopterygii</taxon>
        <taxon>Neopterygii</taxon>
        <taxon>Teleostei</taxon>
        <taxon>Neoteleostei</taxon>
        <taxon>Acanthomorphata</taxon>
        <taxon>Eupercaria</taxon>
        <taxon>Perciformes</taxon>
        <taxon>Notothenioidei</taxon>
        <taxon>Nototheniidae</taxon>
        <taxon>Dissostichus</taxon>
    </lineage>
</organism>
<dbReference type="PANTHER" id="PTHR11371:SF26">
    <property type="entry name" value="DEOXYRIBONUCLEASE"/>
    <property type="match status" value="1"/>
</dbReference>
<keyword evidence="5" id="KW-0472">Membrane</keyword>
<comment type="caution">
    <text evidence="7">The sequence shown here is derived from an EMBL/GenBank/DDBJ whole genome shotgun (WGS) entry which is preliminary data.</text>
</comment>
<evidence type="ECO:0000313" key="7">
    <source>
        <dbReference type="EMBL" id="KAK1900993.1"/>
    </source>
</evidence>
<dbReference type="SUPFAM" id="SSF50960">
    <property type="entry name" value="TolB, C-terminal domain"/>
    <property type="match status" value="1"/>
</dbReference>
<keyword evidence="5" id="KW-0812">Transmembrane</keyword>
<keyword evidence="4" id="KW-0378">Hydrolase</keyword>
<gene>
    <name evidence="7" type="ORF">KUDE01_003965</name>
</gene>
<dbReference type="SMART" id="SM00476">
    <property type="entry name" value="DNaseIc"/>
    <property type="match status" value="1"/>
</dbReference>
<dbReference type="GO" id="GO:0005634">
    <property type="term" value="C:nucleus"/>
    <property type="evidence" value="ECO:0007669"/>
    <property type="project" value="TreeGrafter"/>
</dbReference>
<dbReference type="Pfam" id="PF20721">
    <property type="entry name" value="C19orf12"/>
    <property type="match status" value="1"/>
</dbReference>
<keyword evidence="2" id="KW-0540">Nuclease</keyword>
<dbReference type="PANTHER" id="PTHR11371">
    <property type="entry name" value="DEOXYRIBONUCLEASE"/>
    <property type="match status" value="1"/>
</dbReference>
<evidence type="ECO:0000313" key="8">
    <source>
        <dbReference type="Proteomes" id="UP001228049"/>
    </source>
</evidence>
<dbReference type="InterPro" id="IPR033369">
    <property type="entry name" value="C19orf12"/>
</dbReference>
<dbReference type="GO" id="GO:0006308">
    <property type="term" value="P:DNA catabolic process"/>
    <property type="evidence" value="ECO:0007669"/>
    <property type="project" value="InterPro"/>
</dbReference>
<dbReference type="GO" id="GO:0003677">
    <property type="term" value="F:DNA binding"/>
    <property type="evidence" value="ECO:0007669"/>
    <property type="project" value="TreeGrafter"/>
</dbReference>
<dbReference type="EMBL" id="JASDAP010000006">
    <property type="protein sequence ID" value="KAK1900993.1"/>
    <property type="molecule type" value="Genomic_DNA"/>
</dbReference>